<sequence length="158" mass="17885">MSRLILLAFALFSTTCANGQPVPEKKALIKRFCLSNAYIALNPRANIPAHLRAFVSKALKEQCGKATGPLVFKNKLLHPHESRVMLCSFRQEGTYLFLYQHGIRGRHYHVLYVDQANRVADFYDYQSSSIDCDSVIRTLGEMDVSKEKGALQFDDQEA</sequence>
<evidence type="ECO:0008006" key="4">
    <source>
        <dbReference type="Google" id="ProtNLM"/>
    </source>
</evidence>
<evidence type="ECO:0000256" key="1">
    <source>
        <dbReference type="SAM" id="SignalP"/>
    </source>
</evidence>
<evidence type="ECO:0000313" key="3">
    <source>
        <dbReference type="Proteomes" id="UP000717634"/>
    </source>
</evidence>
<feature type="chain" id="PRO_5046875895" description="DUF4252 domain-containing protein" evidence="1">
    <location>
        <begin position="20"/>
        <end position="158"/>
    </location>
</feature>
<keyword evidence="3" id="KW-1185">Reference proteome</keyword>
<name>A0ABX1HRI4_9BACT</name>
<comment type="caution">
    <text evidence="2">The sequence shown here is derived from an EMBL/GenBank/DDBJ whole genome shotgun (WGS) entry which is preliminary data.</text>
</comment>
<dbReference type="Proteomes" id="UP000717634">
    <property type="component" value="Unassembled WGS sequence"/>
</dbReference>
<evidence type="ECO:0000313" key="2">
    <source>
        <dbReference type="EMBL" id="NKI92042.1"/>
    </source>
</evidence>
<accession>A0ABX1HRI4</accession>
<dbReference type="EMBL" id="JAAVTK010000030">
    <property type="protein sequence ID" value="NKI92042.1"/>
    <property type="molecule type" value="Genomic_DNA"/>
</dbReference>
<reference evidence="2 3" key="1">
    <citation type="submission" date="2020-03" db="EMBL/GenBank/DDBJ databases">
        <title>Genomic Encyclopedia of Type Strains, Phase IV (KMG-V): Genome sequencing to study the core and pangenomes of soil and plant-associated prokaryotes.</title>
        <authorList>
            <person name="Whitman W."/>
        </authorList>
    </citation>
    <scope>NUCLEOTIDE SEQUENCE [LARGE SCALE GENOMIC DNA]</scope>
    <source>
        <strain evidence="2 3">1B</strain>
    </source>
</reference>
<organism evidence="2 3">
    <name type="scientific">Hymenobacter artigasi</name>
    <dbReference type="NCBI Taxonomy" id="2719616"/>
    <lineage>
        <taxon>Bacteria</taxon>
        <taxon>Pseudomonadati</taxon>
        <taxon>Bacteroidota</taxon>
        <taxon>Cytophagia</taxon>
        <taxon>Cytophagales</taxon>
        <taxon>Hymenobacteraceae</taxon>
        <taxon>Hymenobacter</taxon>
    </lineage>
</organism>
<gene>
    <name evidence="2" type="ORF">HBN54_004666</name>
</gene>
<proteinExistence type="predicted"/>
<protein>
    <recommendedName>
        <fullName evidence="4">DUF4252 domain-containing protein</fullName>
    </recommendedName>
</protein>
<feature type="signal peptide" evidence="1">
    <location>
        <begin position="1"/>
        <end position="19"/>
    </location>
</feature>
<keyword evidence="1" id="KW-0732">Signal</keyword>
<dbReference type="RefSeq" id="WP_168675579.1">
    <property type="nucleotide sequence ID" value="NZ_JAAVTK010000030.1"/>
</dbReference>